<sequence length="685" mass="70426">MTILSSSTPVSAVPLTDNALVNALIVGSKWGGGAGSGVSLTYSFITSSSLFDTTYGNTLYPNAAPFYGAGVFTTPMQAATRAILADLSRVVGIDFTEVADAGYGAGEMRFGLTGYIEAGSAAYAYYPNANEAGGDVWVANRASETTGVTPGSYNYLILVHEIGHALGLKHSFEAPVRLPAALDNRGVTVMSYSAPPGGIEAATFLPLDLLALQVIYGRNMGTATGDDRYVPTAFGGGIRTIWDAGGTDTFDFSASGASLSVSLEPGTVRGSGVPYAIAYDSWIEIAITGNGHDTVEGNAADNRIHAGAGQDSLRGQDGNDVLDGGFGHDTLRGDGGDDFILAGFGRDAVAYATPSTGAAWRRNTDGSVTVEAEGVDLLHGAEALHFTDRRIGLVQPLGRDLDGDARGDLIMRRGSDGTLGAFVFGAGGAVAGSVAIPVAGAQLLATADVSGDGVAELLWRLPGGAGLRFGTIGSASAPTLFDPGANWTVQATGDLDGDTRADIVWGNASGQSYIWLMDGTGGVSRHQWLDTPGTGWTIQGIADADGDGRGDIIWRHASGVFWTWLMDGTAIAGNGGQPSPGPSWQVRGLGDLDGDARADVVWQNADGMVWAWLMDGPVAARNAPIGNPGAAWSIAAVSDITGDGLADIVFRNANGLSWYWAMQGTGIAGNGYVANPGIDWSVIPG</sequence>
<evidence type="ECO:0000256" key="3">
    <source>
        <dbReference type="ARBA" id="ARBA00009490"/>
    </source>
</evidence>
<dbReference type="Pfam" id="PF13517">
    <property type="entry name" value="FG-GAP_3"/>
    <property type="match status" value="2"/>
</dbReference>
<dbReference type="InterPro" id="IPR013858">
    <property type="entry name" value="Peptidase_M10B_C"/>
</dbReference>
<dbReference type="InterPro" id="IPR011049">
    <property type="entry name" value="Serralysin-like_metalloprot_C"/>
</dbReference>
<dbReference type="InterPro" id="IPR013517">
    <property type="entry name" value="FG-GAP"/>
</dbReference>
<dbReference type="Gene3D" id="2.130.10.130">
    <property type="entry name" value="Integrin alpha, N-terminal"/>
    <property type="match status" value="1"/>
</dbReference>
<dbReference type="EMBL" id="FOSQ01000020">
    <property type="protein sequence ID" value="SFL10690.1"/>
    <property type="molecule type" value="Genomic_DNA"/>
</dbReference>
<dbReference type="Gene3D" id="3.40.390.10">
    <property type="entry name" value="Collagenase (Catalytic Domain)"/>
    <property type="match status" value="1"/>
</dbReference>
<dbReference type="GO" id="GO:0006508">
    <property type="term" value="P:proteolysis"/>
    <property type="evidence" value="ECO:0007669"/>
    <property type="project" value="InterPro"/>
</dbReference>
<evidence type="ECO:0000256" key="1">
    <source>
        <dbReference type="ARBA" id="ARBA00001913"/>
    </source>
</evidence>
<dbReference type="InterPro" id="IPR028994">
    <property type="entry name" value="Integrin_alpha_N"/>
</dbReference>
<keyword evidence="9" id="KW-1185">Reference proteome</keyword>
<dbReference type="SUPFAM" id="SSF51120">
    <property type="entry name" value="beta-Roll"/>
    <property type="match status" value="1"/>
</dbReference>
<dbReference type="Pfam" id="PF00353">
    <property type="entry name" value="HemolysinCabind"/>
    <property type="match status" value="1"/>
</dbReference>
<dbReference type="InterPro" id="IPR006026">
    <property type="entry name" value="Peptidase_Metallo"/>
</dbReference>
<evidence type="ECO:0000313" key="8">
    <source>
        <dbReference type="EMBL" id="SFL10690.1"/>
    </source>
</evidence>
<comment type="similarity">
    <text evidence="3">Belongs to the peptidase M10B family.</text>
</comment>
<dbReference type="PANTHER" id="PTHR46580">
    <property type="entry name" value="SENSOR KINASE-RELATED"/>
    <property type="match status" value="1"/>
</dbReference>
<feature type="domain" description="Peptidase metallopeptidase" evidence="7">
    <location>
        <begin position="26"/>
        <end position="218"/>
    </location>
</feature>
<dbReference type="InterPro" id="IPR018511">
    <property type="entry name" value="Hemolysin-typ_Ca-bd_CS"/>
</dbReference>
<evidence type="ECO:0000256" key="4">
    <source>
        <dbReference type="ARBA" id="ARBA00022525"/>
    </source>
</evidence>
<evidence type="ECO:0000256" key="2">
    <source>
        <dbReference type="ARBA" id="ARBA00004613"/>
    </source>
</evidence>
<dbReference type="CDD" id="cd04277">
    <property type="entry name" value="ZnMc_serralysin_like"/>
    <property type="match status" value="1"/>
</dbReference>
<organism evidence="8 9">
    <name type="scientific">Falsiroseomonas stagni DSM 19981</name>
    <dbReference type="NCBI Taxonomy" id="1123062"/>
    <lineage>
        <taxon>Bacteria</taxon>
        <taxon>Pseudomonadati</taxon>
        <taxon>Pseudomonadota</taxon>
        <taxon>Alphaproteobacteria</taxon>
        <taxon>Acetobacterales</taxon>
        <taxon>Roseomonadaceae</taxon>
        <taxon>Falsiroseomonas</taxon>
    </lineage>
</organism>
<accession>A0A1I4F034</accession>
<dbReference type="GO" id="GO:0005509">
    <property type="term" value="F:calcium ion binding"/>
    <property type="evidence" value="ECO:0007669"/>
    <property type="project" value="InterPro"/>
</dbReference>
<dbReference type="Gene3D" id="2.150.10.10">
    <property type="entry name" value="Serralysin-like metalloprotease, C-terminal"/>
    <property type="match status" value="1"/>
</dbReference>
<dbReference type="SMART" id="SM00235">
    <property type="entry name" value="ZnMc"/>
    <property type="match status" value="1"/>
</dbReference>
<dbReference type="Proteomes" id="UP000199473">
    <property type="component" value="Unassembled WGS sequence"/>
</dbReference>
<dbReference type="SUPFAM" id="SSF69318">
    <property type="entry name" value="Integrin alpha N-terminal domain"/>
    <property type="match status" value="1"/>
</dbReference>
<dbReference type="RefSeq" id="WP_175534217.1">
    <property type="nucleotide sequence ID" value="NZ_FOSQ01000020.1"/>
</dbReference>
<proteinExistence type="inferred from homology"/>
<keyword evidence="5" id="KW-0732">Signal</keyword>
<evidence type="ECO:0000313" key="9">
    <source>
        <dbReference type="Proteomes" id="UP000199473"/>
    </source>
</evidence>
<dbReference type="Pfam" id="PF08548">
    <property type="entry name" value="Peptidase_M10_C"/>
    <property type="match status" value="1"/>
</dbReference>
<evidence type="ECO:0000256" key="5">
    <source>
        <dbReference type="ARBA" id="ARBA00022729"/>
    </source>
</evidence>
<keyword evidence="6" id="KW-0677">Repeat</keyword>
<evidence type="ECO:0000259" key="7">
    <source>
        <dbReference type="SMART" id="SM00235"/>
    </source>
</evidence>
<dbReference type="GO" id="GO:0005615">
    <property type="term" value="C:extracellular space"/>
    <property type="evidence" value="ECO:0007669"/>
    <property type="project" value="InterPro"/>
</dbReference>
<reference evidence="8 9" key="1">
    <citation type="submission" date="2016-10" db="EMBL/GenBank/DDBJ databases">
        <authorList>
            <person name="de Groot N.N."/>
        </authorList>
    </citation>
    <scope>NUCLEOTIDE SEQUENCE [LARGE SCALE GENOMIC DNA]</scope>
    <source>
        <strain evidence="8 9">DSM 19981</strain>
    </source>
</reference>
<dbReference type="AlphaFoldDB" id="A0A1I4F034"/>
<dbReference type="SUPFAM" id="SSF55486">
    <property type="entry name" value="Metalloproteases ('zincins'), catalytic domain"/>
    <property type="match status" value="1"/>
</dbReference>
<dbReference type="PROSITE" id="PS00330">
    <property type="entry name" value="HEMOLYSIN_CALCIUM"/>
    <property type="match status" value="1"/>
</dbReference>
<dbReference type="InterPro" id="IPR024079">
    <property type="entry name" value="MetalloPept_cat_dom_sf"/>
</dbReference>
<comment type="subcellular location">
    <subcellularLocation>
        <location evidence="2">Secreted</location>
    </subcellularLocation>
</comment>
<keyword evidence="4" id="KW-0964">Secreted</keyword>
<dbReference type="GO" id="GO:0008237">
    <property type="term" value="F:metallopeptidase activity"/>
    <property type="evidence" value="ECO:0007669"/>
    <property type="project" value="InterPro"/>
</dbReference>
<gene>
    <name evidence="8" type="ORF">SAMN02745775_12050</name>
</gene>
<dbReference type="PANTHER" id="PTHR46580:SF2">
    <property type="entry name" value="MAM DOMAIN-CONTAINING PROTEIN"/>
    <property type="match status" value="1"/>
</dbReference>
<dbReference type="GO" id="GO:0008270">
    <property type="term" value="F:zinc ion binding"/>
    <property type="evidence" value="ECO:0007669"/>
    <property type="project" value="InterPro"/>
</dbReference>
<evidence type="ECO:0000256" key="6">
    <source>
        <dbReference type="ARBA" id="ARBA00022737"/>
    </source>
</evidence>
<dbReference type="InterPro" id="IPR034033">
    <property type="entry name" value="Serralysin-like"/>
</dbReference>
<comment type="cofactor">
    <cofactor evidence="1">
        <name>Ca(2+)</name>
        <dbReference type="ChEBI" id="CHEBI:29108"/>
    </cofactor>
</comment>
<dbReference type="InterPro" id="IPR001343">
    <property type="entry name" value="Hemolysn_Ca-bd"/>
</dbReference>
<dbReference type="STRING" id="1123062.SAMN02745775_12050"/>
<name>A0A1I4F034_9PROT</name>
<protein>
    <submittedName>
        <fullName evidence="8">Metallo-peptidase family M12B Reprolysin-like</fullName>
    </submittedName>
</protein>